<protein>
    <submittedName>
        <fullName evidence="6">NUDIX hydrolase</fullName>
    </submittedName>
</protein>
<dbReference type="Pfam" id="PF00293">
    <property type="entry name" value="NUDIX"/>
    <property type="match status" value="1"/>
</dbReference>
<dbReference type="InterPro" id="IPR000086">
    <property type="entry name" value="NUDIX_hydrolase_dom"/>
</dbReference>
<dbReference type="PROSITE" id="PS51462">
    <property type="entry name" value="NUDIX"/>
    <property type="match status" value="1"/>
</dbReference>
<dbReference type="InterPro" id="IPR015797">
    <property type="entry name" value="NUDIX_hydrolase-like_dom_sf"/>
</dbReference>
<dbReference type="PANTHER" id="PTHR12629">
    <property type="entry name" value="DIPHOSPHOINOSITOL POLYPHOSPHATE PHOSPHOHYDROLASE"/>
    <property type="match status" value="1"/>
</dbReference>
<comment type="cofactor">
    <cofactor evidence="1">
        <name>Mg(2+)</name>
        <dbReference type="ChEBI" id="CHEBI:18420"/>
    </cofactor>
</comment>
<gene>
    <name evidence="6" type="ORF">H0485_11640</name>
</gene>
<keyword evidence="4" id="KW-0460">Magnesium</keyword>
<dbReference type="GO" id="GO:0016787">
    <property type="term" value="F:hydrolase activity"/>
    <property type="evidence" value="ECO:0007669"/>
    <property type="project" value="UniProtKB-KW"/>
</dbReference>
<comment type="caution">
    <text evidence="6">The sequence shown here is derived from an EMBL/GenBank/DDBJ whole genome shotgun (WGS) entry which is preliminary data.</text>
</comment>
<sequence>MNPETPALADLTDPEPPGAAERQFAALCWRKAAGTRQILLITSRDTGRWIVPKGWPMKNRLPHEAAAIEAWEEAGVTGEIVESPLGRYLYDKRRNRKADLLCEVEVFALEVSNLATDFPEKTQRRRKWFNPVKAARKVAEPELRELILSFGTAPAV</sequence>
<evidence type="ECO:0000256" key="3">
    <source>
        <dbReference type="ARBA" id="ARBA00022801"/>
    </source>
</evidence>
<evidence type="ECO:0000256" key="2">
    <source>
        <dbReference type="ARBA" id="ARBA00022723"/>
    </source>
</evidence>
<evidence type="ECO:0000313" key="7">
    <source>
        <dbReference type="Proteomes" id="UP001198571"/>
    </source>
</evidence>
<keyword evidence="3 6" id="KW-0378">Hydrolase</keyword>
<dbReference type="InterPro" id="IPR047198">
    <property type="entry name" value="DDP-like_NUDIX"/>
</dbReference>
<evidence type="ECO:0000256" key="4">
    <source>
        <dbReference type="ARBA" id="ARBA00022842"/>
    </source>
</evidence>
<accession>A0ABS8CMN3</accession>
<keyword evidence="7" id="KW-1185">Reference proteome</keyword>
<reference evidence="6 7" key="1">
    <citation type="submission" date="2020-07" db="EMBL/GenBank/DDBJ databases">
        <title>Pseudogemmobacter sp. nov., isolated from poultry manure in Taiwan.</title>
        <authorList>
            <person name="Lin S.-Y."/>
            <person name="Tang Y.-S."/>
            <person name="Young C.-C."/>
        </authorList>
    </citation>
    <scope>NUCLEOTIDE SEQUENCE [LARGE SCALE GENOMIC DNA]</scope>
    <source>
        <strain evidence="6 7">CC-YST710</strain>
    </source>
</reference>
<evidence type="ECO:0000256" key="1">
    <source>
        <dbReference type="ARBA" id="ARBA00001946"/>
    </source>
</evidence>
<dbReference type="EMBL" id="JACDXX010000009">
    <property type="protein sequence ID" value="MCB5410647.1"/>
    <property type="molecule type" value="Genomic_DNA"/>
</dbReference>
<organism evidence="6 7">
    <name type="scientific">Pseudogemmobacter faecipullorum</name>
    <dbReference type="NCBI Taxonomy" id="2755041"/>
    <lineage>
        <taxon>Bacteria</taxon>
        <taxon>Pseudomonadati</taxon>
        <taxon>Pseudomonadota</taxon>
        <taxon>Alphaproteobacteria</taxon>
        <taxon>Rhodobacterales</taxon>
        <taxon>Paracoccaceae</taxon>
        <taxon>Pseudogemmobacter</taxon>
    </lineage>
</organism>
<dbReference type="PANTHER" id="PTHR12629:SF0">
    <property type="entry name" value="DIPHOSPHOINOSITOL-POLYPHOSPHATE DIPHOSPHATASE"/>
    <property type="match status" value="1"/>
</dbReference>
<proteinExistence type="predicted"/>
<evidence type="ECO:0000259" key="5">
    <source>
        <dbReference type="PROSITE" id="PS51462"/>
    </source>
</evidence>
<dbReference type="CDD" id="cd04666">
    <property type="entry name" value="NUDIX_DIPP2_like_Nudt4"/>
    <property type="match status" value="1"/>
</dbReference>
<dbReference type="RefSeq" id="WP_226935718.1">
    <property type="nucleotide sequence ID" value="NZ_JACDXX010000009.1"/>
</dbReference>
<dbReference type="Proteomes" id="UP001198571">
    <property type="component" value="Unassembled WGS sequence"/>
</dbReference>
<dbReference type="Gene3D" id="3.90.79.10">
    <property type="entry name" value="Nucleoside Triphosphate Pyrophosphohydrolase"/>
    <property type="match status" value="1"/>
</dbReference>
<dbReference type="SUPFAM" id="SSF55811">
    <property type="entry name" value="Nudix"/>
    <property type="match status" value="1"/>
</dbReference>
<keyword evidence="2" id="KW-0479">Metal-binding</keyword>
<name>A0ABS8CMN3_9RHOB</name>
<feature type="domain" description="Nudix hydrolase" evidence="5">
    <location>
        <begin position="19"/>
        <end position="151"/>
    </location>
</feature>
<evidence type="ECO:0000313" key="6">
    <source>
        <dbReference type="EMBL" id="MCB5410647.1"/>
    </source>
</evidence>